<name>A0A167L382_PHYB8</name>
<dbReference type="SMART" id="SM00382">
    <property type="entry name" value="AAA"/>
    <property type="match status" value="1"/>
</dbReference>
<dbReference type="AlphaFoldDB" id="A0A167L382"/>
<evidence type="ECO:0000256" key="7">
    <source>
        <dbReference type="PIRNR" id="PIRNR001767"/>
    </source>
</evidence>
<keyword evidence="11" id="KW-1185">Reference proteome</keyword>
<dbReference type="InterPro" id="IPR016314">
    <property type="entry name" value="Cdc6/18"/>
</dbReference>
<dbReference type="CDD" id="cd00009">
    <property type="entry name" value="AAA"/>
    <property type="match status" value="1"/>
</dbReference>
<organism evidence="10 11">
    <name type="scientific">Phycomyces blakesleeanus (strain ATCC 8743b / DSM 1359 / FGSC 10004 / NBRC 33097 / NRRL 1555)</name>
    <dbReference type="NCBI Taxonomy" id="763407"/>
    <lineage>
        <taxon>Eukaryota</taxon>
        <taxon>Fungi</taxon>
        <taxon>Fungi incertae sedis</taxon>
        <taxon>Mucoromycota</taxon>
        <taxon>Mucoromycotina</taxon>
        <taxon>Mucoromycetes</taxon>
        <taxon>Mucorales</taxon>
        <taxon>Phycomycetaceae</taxon>
        <taxon>Phycomyces</taxon>
    </lineage>
</organism>
<dbReference type="InterPro" id="IPR054425">
    <property type="entry name" value="Cdc6_ORC1-like_ATPase_lid"/>
</dbReference>
<protein>
    <recommendedName>
        <fullName evidence="7">Cell division control protein</fullName>
    </recommendedName>
</protein>
<feature type="region of interest" description="Disordered" evidence="8">
    <location>
        <begin position="20"/>
        <end position="54"/>
    </location>
</feature>
<dbReference type="InterPro" id="IPR015163">
    <property type="entry name" value="Cdc6_C"/>
</dbReference>
<dbReference type="GO" id="GO:0051301">
    <property type="term" value="P:cell division"/>
    <property type="evidence" value="ECO:0007669"/>
    <property type="project" value="UniProtKB-UniRule"/>
</dbReference>
<dbReference type="InterPro" id="IPR049945">
    <property type="entry name" value="AAA_22"/>
</dbReference>
<dbReference type="FunCoup" id="A0A167L382">
    <property type="interactions" value="501"/>
</dbReference>
<dbReference type="GeneID" id="29000382"/>
<evidence type="ECO:0000313" key="10">
    <source>
        <dbReference type="EMBL" id="OAD69489.1"/>
    </source>
</evidence>
<dbReference type="InParanoid" id="A0A167L382"/>
<sequence>MLKMTRLLVRHFCAIASDQHRAPSDSINDESDYESDHSEHTPSPPSTPRKKQTLVAVTPTPIRNITRELALAQVASPHRNGQSSFYLRATPRTLANGNKLCQQAKALFRRTAIPSRLVGRGNERSTMMDFWNAHVLGNKPGCLYVSGSPGTGKTAMLTEIIRITEDEVGELRTHQVNVVMVNCMSVGDPKAIYTKIVTELKGSGSKPNPDMDAVQEAEMLLNGKSEVLNVVVLDEIDHLITKDQDVLYKVFEWASIPSSRLVLIGIANALDLTDRILPRLRAKNCEPQLLNFNPYSVSEITSIIKDRLYSLVENEDDPFGAAPTPNENTPLPLIQSAAVELCARKVAASMGDLRTALDVCRQAIEMAENEWKKKTAALIASNPDAPPIVAKVTIGHVMKVLQIVYGSPNVQKLKQLNLQQKVVIGVLMVMNRSTSGSTKSQITMTKIISYLQFREQYGVFCSKSGSSISPVSRTELNDLISMIETTGMITLTNHKDERLRRIQLCVTEDDIMQMIRSVNVLDTWIADILEQDP</sequence>
<keyword evidence="3" id="KW-0132">Cell division</keyword>
<dbReference type="Gene3D" id="3.40.50.300">
    <property type="entry name" value="P-loop containing nucleotide triphosphate hydrolases"/>
    <property type="match status" value="1"/>
</dbReference>
<comment type="similarity">
    <text evidence="2 7">Belongs to the CDC6/cdc18 family.</text>
</comment>
<evidence type="ECO:0000256" key="6">
    <source>
        <dbReference type="ARBA" id="ARBA00023306"/>
    </source>
</evidence>
<proteinExistence type="inferred from homology"/>
<evidence type="ECO:0000256" key="5">
    <source>
        <dbReference type="ARBA" id="ARBA00023242"/>
    </source>
</evidence>
<dbReference type="EMBL" id="KV440991">
    <property type="protein sequence ID" value="OAD69489.1"/>
    <property type="molecule type" value="Genomic_DNA"/>
</dbReference>
<accession>A0A167L382</accession>
<dbReference type="InterPro" id="IPR027417">
    <property type="entry name" value="P-loop_NTPase"/>
</dbReference>
<dbReference type="GO" id="GO:0006270">
    <property type="term" value="P:DNA replication initiation"/>
    <property type="evidence" value="ECO:0007669"/>
    <property type="project" value="UniProtKB-UniRule"/>
</dbReference>
<dbReference type="VEuPathDB" id="FungiDB:PHYBLDRAFT_188266"/>
<dbReference type="Proteomes" id="UP000077315">
    <property type="component" value="Unassembled WGS sequence"/>
</dbReference>
<evidence type="ECO:0000259" key="9">
    <source>
        <dbReference type="SMART" id="SM00382"/>
    </source>
</evidence>
<comment type="subcellular location">
    <subcellularLocation>
        <location evidence="1">Nucleus</location>
    </subcellularLocation>
</comment>
<dbReference type="InterPro" id="IPR003593">
    <property type="entry name" value="AAA+_ATPase"/>
</dbReference>
<evidence type="ECO:0000256" key="8">
    <source>
        <dbReference type="SAM" id="MobiDB-lite"/>
    </source>
</evidence>
<dbReference type="Pfam" id="PF22606">
    <property type="entry name" value="Cdc6-ORC-like_ATPase_lid"/>
    <property type="match status" value="1"/>
</dbReference>
<dbReference type="GO" id="GO:0033314">
    <property type="term" value="P:mitotic DNA replication checkpoint signaling"/>
    <property type="evidence" value="ECO:0007669"/>
    <property type="project" value="TreeGrafter"/>
</dbReference>
<dbReference type="PIRSF" id="PIRSF001767">
    <property type="entry name" value="Cdc6"/>
    <property type="match status" value="1"/>
</dbReference>
<dbReference type="GO" id="GO:0003688">
    <property type="term" value="F:DNA replication origin binding"/>
    <property type="evidence" value="ECO:0007669"/>
    <property type="project" value="TreeGrafter"/>
</dbReference>
<evidence type="ECO:0000256" key="2">
    <source>
        <dbReference type="ARBA" id="ARBA00006184"/>
    </source>
</evidence>
<evidence type="ECO:0000256" key="1">
    <source>
        <dbReference type="ARBA" id="ARBA00004123"/>
    </source>
</evidence>
<dbReference type="SUPFAM" id="SSF52540">
    <property type="entry name" value="P-loop containing nucleoside triphosphate hydrolases"/>
    <property type="match status" value="1"/>
</dbReference>
<dbReference type="OrthoDB" id="1926878at2759"/>
<dbReference type="GO" id="GO:0005634">
    <property type="term" value="C:nucleus"/>
    <property type="evidence" value="ECO:0007669"/>
    <property type="project" value="UniProtKB-SubCell"/>
</dbReference>
<dbReference type="PANTHER" id="PTHR10763">
    <property type="entry name" value="CELL DIVISION CONTROL PROTEIN 6-RELATED"/>
    <property type="match status" value="1"/>
</dbReference>
<keyword evidence="6" id="KW-0131">Cell cycle</keyword>
<evidence type="ECO:0000256" key="4">
    <source>
        <dbReference type="ARBA" id="ARBA00022705"/>
    </source>
</evidence>
<dbReference type="RefSeq" id="XP_018287529.1">
    <property type="nucleotide sequence ID" value="XM_018439476.1"/>
</dbReference>
<evidence type="ECO:0000313" key="11">
    <source>
        <dbReference type="Proteomes" id="UP000077315"/>
    </source>
</evidence>
<dbReference type="Pfam" id="PF09079">
    <property type="entry name" value="WHD_Cdc6"/>
    <property type="match status" value="1"/>
</dbReference>
<dbReference type="STRING" id="763407.A0A167L382"/>
<keyword evidence="5" id="KW-0539">Nucleus</keyword>
<dbReference type="FunFam" id="3.40.50.300:FF:000547">
    <property type="entry name" value="Cell division control protein"/>
    <property type="match status" value="1"/>
</dbReference>
<dbReference type="Gene3D" id="1.10.8.60">
    <property type="match status" value="1"/>
</dbReference>
<evidence type="ECO:0000256" key="3">
    <source>
        <dbReference type="ARBA" id="ARBA00022618"/>
    </source>
</evidence>
<keyword evidence="4" id="KW-0235">DNA replication</keyword>
<feature type="domain" description="AAA+ ATPase" evidence="9">
    <location>
        <begin position="139"/>
        <end position="286"/>
    </location>
</feature>
<dbReference type="GO" id="GO:0016887">
    <property type="term" value="F:ATP hydrolysis activity"/>
    <property type="evidence" value="ECO:0007669"/>
    <property type="project" value="InterPro"/>
</dbReference>
<dbReference type="Gene3D" id="1.10.10.10">
    <property type="entry name" value="Winged helix-like DNA-binding domain superfamily/Winged helix DNA-binding domain"/>
    <property type="match status" value="1"/>
</dbReference>
<dbReference type="Pfam" id="PF13401">
    <property type="entry name" value="AAA_22"/>
    <property type="match status" value="1"/>
</dbReference>
<dbReference type="InterPro" id="IPR036388">
    <property type="entry name" value="WH-like_DNA-bd_sf"/>
</dbReference>
<dbReference type="InterPro" id="IPR050311">
    <property type="entry name" value="ORC1/CDC6"/>
</dbReference>
<reference evidence="11" key="1">
    <citation type="submission" date="2015-06" db="EMBL/GenBank/DDBJ databases">
        <title>Expansion of signal transduction pathways in fungi by whole-genome duplication.</title>
        <authorList>
            <consortium name="DOE Joint Genome Institute"/>
            <person name="Corrochano L.M."/>
            <person name="Kuo A."/>
            <person name="Marcet-Houben M."/>
            <person name="Polaino S."/>
            <person name="Salamov A."/>
            <person name="Villalobos J.M."/>
            <person name="Alvarez M.I."/>
            <person name="Avalos J."/>
            <person name="Benito E.P."/>
            <person name="Benoit I."/>
            <person name="Burger G."/>
            <person name="Camino L.P."/>
            <person name="Canovas D."/>
            <person name="Cerda-Olmedo E."/>
            <person name="Cheng J.-F."/>
            <person name="Dominguez A."/>
            <person name="Elias M."/>
            <person name="Eslava A.P."/>
            <person name="Glaser F."/>
            <person name="Grimwood J."/>
            <person name="Gutierrez G."/>
            <person name="Heitman J."/>
            <person name="Henrissat B."/>
            <person name="Iturriaga E.A."/>
            <person name="Lang B.F."/>
            <person name="Lavin J.L."/>
            <person name="Lee S."/>
            <person name="Li W."/>
            <person name="Lindquist E."/>
            <person name="Lopez-Garcia S."/>
            <person name="Luque E.M."/>
            <person name="Marcos A.T."/>
            <person name="Martin J."/>
            <person name="McCluskey K."/>
            <person name="Medina H.R."/>
            <person name="Miralles-Duran A."/>
            <person name="Miyazaki A."/>
            <person name="Munoz-Torres E."/>
            <person name="Oguiza J.A."/>
            <person name="Ohm R."/>
            <person name="Olmedo M."/>
            <person name="Orejas M."/>
            <person name="Ortiz-Castellanos L."/>
            <person name="Pisabarro A.G."/>
            <person name="Rodriguez-Romero J."/>
            <person name="Ruiz-Herrera J."/>
            <person name="Ruiz-Vazquez R."/>
            <person name="Sanz C."/>
            <person name="Schackwitz W."/>
            <person name="Schmutz J."/>
            <person name="Shahriari M."/>
            <person name="Shelest E."/>
            <person name="Silva-Franco F."/>
            <person name="Soanes D."/>
            <person name="Syed K."/>
            <person name="Tagua V.G."/>
            <person name="Talbot N.J."/>
            <person name="Thon M."/>
            <person name="De vries R.P."/>
            <person name="Wiebenga A."/>
            <person name="Yadav J.S."/>
            <person name="Braun E.L."/>
            <person name="Baker S."/>
            <person name="Garre V."/>
            <person name="Horwitz B."/>
            <person name="Torres-Martinez S."/>
            <person name="Idnurm A."/>
            <person name="Herrera-Estrella A."/>
            <person name="Gabaldon T."/>
            <person name="Grigoriev I.V."/>
        </authorList>
    </citation>
    <scope>NUCLEOTIDE SEQUENCE [LARGE SCALE GENOMIC DNA]</scope>
    <source>
        <strain evidence="11">NRRL 1555(-)</strain>
    </source>
</reference>
<gene>
    <name evidence="10" type="ORF">PHYBLDRAFT_188266</name>
</gene>
<dbReference type="PANTHER" id="PTHR10763:SF26">
    <property type="entry name" value="CELL DIVISION CONTROL PROTEIN 6 HOMOLOG"/>
    <property type="match status" value="1"/>
</dbReference>